<dbReference type="InterPro" id="IPR007167">
    <property type="entry name" value="Fe-transptr_FeoA-like"/>
</dbReference>
<dbReference type="GO" id="GO:0046914">
    <property type="term" value="F:transition metal ion binding"/>
    <property type="evidence" value="ECO:0007669"/>
    <property type="project" value="InterPro"/>
</dbReference>
<dbReference type="SUPFAM" id="SSF50037">
    <property type="entry name" value="C-terminal domain of transcriptional repressors"/>
    <property type="match status" value="1"/>
</dbReference>
<feature type="domain" description="Ferrous iron transporter FeoA-like" evidence="2">
    <location>
        <begin position="4"/>
        <end position="74"/>
    </location>
</feature>
<evidence type="ECO:0000313" key="4">
    <source>
        <dbReference type="Proteomes" id="UP000049855"/>
    </source>
</evidence>
<organism evidence="3 4">
    <name type="scientific">Sporomusa ovata</name>
    <dbReference type="NCBI Taxonomy" id="2378"/>
    <lineage>
        <taxon>Bacteria</taxon>
        <taxon>Bacillati</taxon>
        <taxon>Bacillota</taxon>
        <taxon>Negativicutes</taxon>
        <taxon>Selenomonadales</taxon>
        <taxon>Sporomusaceae</taxon>
        <taxon>Sporomusa</taxon>
    </lineage>
</organism>
<evidence type="ECO:0000313" key="3">
    <source>
        <dbReference type="EMBL" id="CQR71292.1"/>
    </source>
</evidence>
<proteinExistence type="predicted"/>
<dbReference type="AlphaFoldDB" id="A0A0U1KV33"/>
<accession>A0A0U1KV33</accession>
<name>A0A0U1KV33_9FIRM</name>
<dbReference type="EMBL" id="CTRP01000004">
    <property type="protein sequence ID" value="CQR71292.1"/>
    <property type="molecule type" value="Genomic_DNA"/>
</dbReference>
<dbReference type="InterPro" id="IPR038157">
    <property type="entry name" value="FeoA_core_dom"/>
</dbReference>
<evidence type="ECO:0000259" key="2">
    <source>
        <dbReference type="SMART" id="SM00899"/>
    </source>
</evidence>
<evidence type="ECO:0000256" key="1">
    <source>
        <dbReference type="ARBA" id="ARBA00023004"/>
    </source>
</evidence>
<sequence length="85" mass="9422">MTEQSVTELKTGEKAKVVAIHGHSAASMRKFIVFGLLPGREIEVLQTFPVYVLKIDNTQLALDYEAAFGITVARWQSTQKNKTGL</sequence>
<dbReference type="InterPro" id="IPR008988">
    <property type="entry name" value="Transcriptional_repressor_C"/>
</dbReference>
<reference evidence="4" key="1">
    <citation type="submission" date="2015-03" db="EMBL/GenBank/DDBJ databases">
        <authorList>
            <person name="Nijsse Bart"/>
        </authorList>
    </citation>
    <scope>NUCLEOTIDE SEQUENCE [LARGE SCALE GENOMIC DNA]</scope>
</reference>
<dbReference type="RefSeq" id="WP_021167400.1">
    <property type="nucleotide sequence ID" value="NZ_CTRP01000004.1"/>
</dbReference>
<dbReference type="Proteomes" id="UP000049855">
    <property type="component" value="Unassembled WGS sequence"/>
</dbReference>
<keyword evidence="4" id="KW-1185">Reference proteome</keyword>
<dbReference type="SMART" id="SM00899">
    <property type="entry name" value="FeoA"/>
    <property type="match status" value="1"/>
</dbReference>
<dbReference type="Gene3D" id="2.30.30.90">
    <property type="match status" value="1"/>
</dbReference>
<keyword evidence="1" id="KW-0408">Iron</keyword>
<gene>
    <name evidence="3" type="ORF">SpAn4DRAFT_3797</name>
</gene>
<protein>
    <recommendedName>
        <fullName evidence="2">Ferrous iron transporter FeoA-like domain-containing protein</fullName>
    </recommendedName>
</protein>
<dbReference type="Pfam" id="PF04023">
    <property type="entry name" value="FeoA"/>
    <property type="match status" value="1"/>
</dbReference>